<accession>A0A482WBW5</accession>
<gene>
    <name evidence="1" type="ORF">BDFB_004842</name>
</gene>
<organism evidence="1 2">
    <name type="scientific">Asbolus verrucosus</name>
    <name type="common">Desert ironclad beetle</name>
    <dbReference type="NCBI Taxonomy" id="1661398"/>
    <lineage>
        <taxon>Eukaryota</taxon>
        <taxon>Metazoa</taxon>
        <taxon>Ecdysozoa</taxon>
        <taxon>Arthropoda</taxon>
        <taxon>Hexapoda</taxon>
        <taxon>Insecta</taxon>
        <taxon>Pterygota</taxon>
        <taxon>Neoptera</taxon>
        <taxon>Endopterygota</taxon>
        <taxon>Coleoptera</taxon>
        <taxon>Polyphaga</taxon>
        <taxon>Cucujiformia</taxon>
        <taxon>Tenebrionidae</taxon>
        <taxon>Pimeliinae</taxon>
        <taxon>Asbolus</taxon>
    </lineage>
</organism>
<evidence type="ECO:0000313" key="1">
    <source>
        <dbReference type="EMBL" id="RZC42620.1"/>
    </source>
</evidence>
<evidence type="ECO:0000313" key="2">
    <source>
        <dbReference type="Proteomes" id="UP000292052"/>
    </source>
</evidence>
<protein>
    <submittedName>
        <fullName evidence="1">Uncharacterized protein</fullName>
    </submittedName>
</protein>
<dbReference type="STRING" id="1661398.A0A482WBW5"/>
<dbReference type="Proteomes" id="UP000292052">
    <property type="component" value="Unassembled WGS sequence"/>
</dbReference>
<proteinExistence type="predicted"/>
<dbReference type="OrthoDB" id="6777438at2759"/>
<name>A0A482WBW5_ASBVE</name>
<dbReference type="EMBL" id="QDEB01006582">
    <property type="protein sequence ID" value="RZC42620.1"/>
    <property type="molecule type" value="Genomic_DNA"/>
</dbReference>
<keyword evidence="2" id="KW-1185">Reference proteome</keyword>
<dbReference type="AlphaFoldDB" id="A0A482WBW5"/>
<sequence length="187" mass="21560">MVNTNPSGGVVVVELLKIVFTRKKAIVNFHYNIKGFLPNICTEILDLGVLMVSSLTFASHIAYITNKAFNTLGFIIRNTREFTNILAIKCLFCTLVRSRLKYCCLFWTPQQFLYINMIKKVLRKFAKYLHFSLYMKYSISHYDRKSTDEYSLLSRKLTSCLIFLQKLITGDICSPSTLSELRKSIPA</sequence>
<comment type="caution">
    <text evidence="1">The sequence shown here is derived from an EMBL/GenBank/DDBJ whole genome shotgun (WGS) entry which is preliminary data.</text>
</comment>
<reference evidence="1 2" key="1">
    <citation type="submission" date="2017-03" db="EMBL/GenBank/DDBJ databases">
        <title>Genome of the blue death feigning beetle - Asbolus verrucosus.</title>
        <authorList>
            <person name="Rider S.D."/>
        </authorList>
    </citation>
    <scope>NUCLEOTIDE SEQUENCE [LARGE SCALE GENOMIC DNA]</scope>
    <source>
        <strain evidence="1">Butters</strain>
        <tissue evidence="1">Head and leg muscle</tissue>
    </source>
</reference>